<accession>A0A821LRH0</accession>
<dbReference type="Proteomes" id="UP000663866">
    <property type="component" value="Unassembled WGS sequence"/>
</dbReference>
<gene>
    <name evidence="1" type="ORF">OVN521_LOCUS50283</name>
</gene>
<dbReference type="EMBL" id="CAJOBG010114996">
    <property type="protein sequence ID" value="CAF4755111.1"/>
    <property type="molecule type" value="Genomic_DNA"/>
</dbReference>
<name>A0A821LRH0_9BILA</name>
<evidence type="ECO:0000313" key="2">
    <source>
        <dbReference type="Proteomes" id="UP000663866"/>
    </source>
</evidence>
<keyword evidence="2" id="KW-1185">Reference proteome</keyword>
<feature type="non-terminal residue" evidence="1">
    <location>
        <position position="20"/>
    </location>
</feature>
<sequence>MVSLGLAARAGKVLSTPDEG</sequence>
<reference evidence="1" key="1">
    <citation type="submission" date="2021-02" db="EMBL/GenBank/DDBJ databases">
        <authorList>
            <person name="Nowell W R."/>
        </authorList>
    </citation>
    <scope>NUCLEOTIDE SEQUENCE</scope>
</reference>
<dbReference type="AlphaFoldDB" id="A0A821LRH0"/>
<comment type="caution">
    <text evidence="1">The sequence shown here is derived from an EMBL/GenBank/DDBJ whole genome shotgun (WGS) entry which is preliminary data.</text>
</comment>
<organism evidence="1 2">
    <name type="scientific">Rotaria magnacalcarata</name>
    <dbReference type="NCBI Taxonomy" id="392030"/>
    <lineage>
        <taxon>Eukaryota</taxon>
        <taxon>Metazoa</taxon>
        <taxon>Spiralia</taxon>
        <taxon>Gnathifera</taxon>
        <taxon>Rotifera</taxon>
        <taxon>Eurotatoria</taxon>
        <taxon>Bdelloidea</taxon>
        <taxon>Philodinida</taxon>
        <taxon>Philodinidae</taxon>
        <taxon>Rotaria</taxon>
    </lineage>
</organism>
<protein>
    <submittedName>
        <fullName evidence="1">Uncharacterized protein</fullName>
    </submittedName>
</protein>
<evidence type="ECO:0000313" key="1">
    <source>
        <dbReference type="EMBL" id="CAF4755111.1"/>
    </source>
</evidence>
<proteinExistence type="predicted"/>